<name>A0A0Q3WS64_9BACI</name>
<reference evidence="3 4" key="1">
    <citation type="submission" date="2015-09" db="EMBL/GenBank/DDBJ databases">
        <title>Genome sequencing project for genomic taxonomy and phylogenomics of Bacillus-like bacteria.</title>
        <authorList>
            <person name="Liu B."/>
            <person name="Wang J."/>
            <person name="Zhu Y."/>
            <person name="Liu G."/>
            <person name="Chen Q."/>
            <person name="Chen Z."/>
            <person name="Lan J."/>
            <person name="Che J."/>
            <person name="Ge C."/>
            <person name="Shi H."/>
            <person name="Pan Z."/>
            <person name="Liu X."/>
        </authorList>
    </citation>
    <scope>NUCLEOTIDE SEQUENCE [LARGE SCALE GENOMIC DNA]</scope>
    <source>
        <strain evidence="3 4">LMG 18435</strain>
    </source>
</reference>
<dbReference type="InterPro" id="IPR023214">
    <property type="entry name" value="HAD_sf"/>
</dbReference>
<keyword evidence="4" id="KW-1185">Reference proteome</keyword>
<dbReference type="Gene3D" id="1.10.150.240">
    <property type="entry name" value="Putative phosphatase, domain 2"/>
    <property type="match status" value="1"/>
</dbReference>
<gene>
    <name evidence="3" type="ORF">AN964_10795</name>
</gene>
<dbReference type="InterPro" id="IPR006439">
    <property type="entry name" value="HAD-SF_hydro_IA"/>
</dbReference>
<dbReference type="InterPro" id="IPR023198">
    <property type="entry name" value="PGP-like_dom2"/>
</dbReference>
<dbReference type="PANTHER" id="PTHR43434:SF26">
    <property type="entry name" value="PYROPHOSPHATASE PPAX"/>
    <property type="match status" value="1"/>
</dbReference>
<evidence type="ECO:0000256" key="1">
    <source>
        <dbReference type="ARBA" id="ARBA00022801"/>
    </source>
</evidence>
<dbReference type="RefSeq" id="WP_055739677.1">
    <property type="nucleotide sequence ID" value="NZ_JAAIWL010000001.1"/>
</dbReference>
<dbReference type="Proteomes" id="UP000051888">
    <property type="component" value="Unassembled WGS sequence"/>
</dbReference>
<dbReference type="OrthoDB" id="9792518at2"/>
<evidence type="ECO:0000256" key="2">
    <source>
        <dbReference type="ARBA" id="ARBA00022842"/>
    </source>
</evidence>
<dbReference type="AlphaFoldDB" id="A0A0Q3WS64"/>
<keyword evidence="2" id="KW-0460">Magnesium</keyword>
<evidence type="ECO:0000313" key="4">
    <source>
        <dbReference type="Proteomes" id="UP000051888"/>
    </source>
</evidence>
<dbReference type="GO" id="GO:0005829">
    <property type="term" value="C:cytosol"/>
    <property type="evidence" value="ECO:0007669"/>
    <property type="project" value="TreeGrafter"/>
</dbReference>
<proteinExistence type="predicted"/>
<organism evidence="3 4">
    <name type="scientific">Heyndrickxia shackletonii</name>
    <dbReference type="NCBI Taxonomy" id="157838"/>
    <lineage>
        <taxon>Bacteria</taxon>
        <taxon>Bacillati</taxon>
        <taxon>Bacillota</taxon>
        <taxon>Bacilli</taxon>
        <taxon>Bacillales</taxon>
        <taxon>Bacillaceae</taxon>
        <taxon>Heyndrickxia</taxon>
    </lineage>
</organism>
<dbReference type="InterPro" id="IPR050155">
    <property type="entry name" value="HAD-like_hydrolase_sf"/>
</dbReference>
<dbReference type="SFLD" id="SFLDS00003">
    <property type="entry name" value="Haloacid_Dehalogenase"/>
    <property type="match status" value="1"/>
</dbReference>
<dbReference type="PATRIC" id="fig|157838.3.peg.2372"/>
<dbReference type="InterPro" id="IPR041492">
    <property type="entry name" value="HAD_2"/>
</dbReference>
<evidence type="ECO:0000313" key="3">
    <source>
        <dbReference type="EMBL" id="KQL53935.1"/>
    </source>
</evidence>
<comment type="caution">
    <text evidence="3">The sequence shown here is derived from an EMBL/GenBank/DDBJ whole genome shotgun (WGS) entry which is preliminary data.</text>
</comment>
<dbReference type="STRING" id="157838.AN964_10795"/>
<dbReference type="Pfam" id="PF13419">
    <property type="entry name" value="HAD_2"/>
    <property type="match status" value="1"/>
</dbReference>
<dbReference type="SFLD" id="SFLDG01129">
    <property type="entry name" value="C1.5:_HAD__Beta-PGM__Phosphata"/>
    <property type="match status" value="1"/>
</dbReference>
<dbReference type="NCBIfam" id="TIGR01549">
    <property type="entry name" value="HAD-SF-IA-v1"/>
    <property type="match status" value="1"/>
</dbReference>
<dbReference type="SUPFAM" id="SSF56784">
    <property type="entry name" value="HAD-like"/>
    <property type="match status" value="1"/>
</dbReference>
<dbReference type="Gene3D" id="3.40.50.1000">
    <property type="entry name" value="HAD superfamily/HAD-like"/>
    <property type="match status" value="1"/>
</dbReference>
<dbReference type="EMBL" id="LJJC01000004">
    <property type="protein sequence ID" value="KQL53935.1"/>
    <property type="molecule type" value="Genomic_DNA"/>
</dbReference>
<dbReference type="PANTHER" id="PTHR43434">
    <property type="entry name" value="PHOSPHOGLYCOLATE PHOSPHATASE"/>
    <property type="match status" value="1"/>
</dbReference>
<dbReference type="InterPro" id="IPR036412">
    <property type="entry name" value="HAD-like_sf"/>
</dbReference>
<protein>
    <submittedName>
        <fullName evidence="3">HAD family hydrolase</fullName>
    </submittedName>
</protein>
<dbReference type="GO" id="GO:0006281">
    <property type="term" value="P:DNA repair"/>
    <property type="evidence" value="ECO:0007669"/>
    <property type="project" value="TreeGrafter"/>
</dbReference>
<sequence length="208" mass="23554">MYKCFIFDIDGTILDTEIVVLKSLQKALEMEGLVFPLEDLRFALGIPGENALSLLPISNPKRVLHNWIQLGESYFNEISVFSGLREVILFLSCCDVKIGIVTSKTKQEYIDGFEPFGLTDYFNHYICADDTDRHKPHPEPLQKCITHLKSKPEETIYIGDTQYDLQCAKSAGADFGLAYWGTKNIEGFQEADHIFYKPTDILSTLCPS</sequence>
<dbReference type="GO" id="GO:0008967">
    <property type="term" value="F:phosphoglycolate phosphatase activity"/>
    <property type="evidence" value="ECO:0007669"/>
    <property type="project" value="TreeGrafter"/>
</dbReference>
<keyword evidence="1 3" id="KW-0378">Hydrolase</keyword>
<accession>A0A0Q3WS64</accession>